<sequence length="202" mass="23060">MKKAVVAKDKYEFCVLDAYFAPYLGAGDATIRYGAFIIANVETPTGNNKSATLSFDHYAVVTELKGYGLGGIGPLLFARHIASVFPNVTMLEFNLFRQNPQDDPIALRDAREQLFLSLGATCSYQRIPQPGPPRWIVSVRWDRQNWAHPELLAELENRFHTRYKQILDKDAKRDEKRDRRYNNVRSCGLLKWIKARVKGGRA</sequence>
<keyword evidence="4" id="KW-1185">Reference proteome</keyword>
<evidence type="ECO:0000313" key="4">
    <source>
        <dbReference type="Proteomes" id="UP000534677"/>
    </source>
</evidence>
<protein>
    <submittedName>
        <fullName evidence="2">Uncharacterized protein</fullName>
    </submittedName>
</protein>
<evidence type="ECO:0000313" key="3">
    <source>
        <dbReference type="Proteomes" id="UP000520513"/>
    </source>
</evidence>
<evidence type="ECO:0000313" key="2">
    <source>
        <dbReference type="EMBL" id="MBC2408851.1"/>
    </source>
</evidence>
<comment type="caution">
    <text evidence="2">The sequence shown here is derived from an EMBL/GenBank/DDBJ whole genome shotgun (WGS) entry which is preliminary data.</text>
</comment>
<dbReference type="RefSeq" id="WP_185708509.1">
    <property type="nucleotide sequence ID" value="NZ_JAAXCY010000009.1"/>
</dbReference>
<dbReference type="Proteomes" id="UP000534677">
    <property type="component" value="Unassembled WGS sequence"/>
</dbReference>
<dbReference type="EMBL" id="JAAXCZ010000008">
    <property type="protein sequence ID" value="MBC2382603.1"/>
    <property type="molecule type" value="Genomic_DNA"/>
</dbReference>
<accession>A0A7X1AQH4</accession>
<dbReference type="AlphaFoldDB" id="A0A7X1AQH4"/>
<dbReference type="EMBL" id="JAAXCY010000009">
    <property type="protein sequence ID" value="MBC2408851.1"/>
    <property type="molecule type" value="Genomic_DNA"/>
</dbReference>
<proteinExistence type="predicted"/>
<gene>
    <name evidence="1" type="ORF">HF209_16800</name>
    <name evidence="2" type="ORF">HF257_22810</name>
</gene>
<dbReference type="Proteomes" id="UP000520513">
    <property type="component" value="Unassembled WGS sequence"/>
</dbReference>
<name>A0A7X1AQH4_9PSED</name>
<evidence type="ECO:0000313" key="1">
    <source>
        <dbReference type="EMBL" id="MBC2382603.1"/>
    </source>
</evidence>
<organism evidence="2 3">
    <name type="scientific">Pseudomonas cremoris</name>
    <dbReference type="NCBI Taxonomy" id="2724178"/>
    <lineage>
        <taxon>Bacteria</taxon>
        <taxon>Pseudomonadati</taxon>
        <taxon>Pseudomonadota</taxon>
        <taxon>Gammaproteobacteria</taxon>
        <taxon>Pseudomonadales</taxon>
        <taxon>Pseudomonadaceae</taxon>
        <taxon>Pseudomonas</taxon>
    </lineage>
</organism>
<reference evidence="3 4" key="1">
    <citation type="submission" date="2020-04" db="EMBL/GenBank/DDBJ databases">
        <title>Pseudomonas crami sp. nov., a novel proteolytic bacterial species isolated from cream.</title>
        <authorList>
            <person name="Hofmann K."/>
            <person name="Woller A."/>
            <person name="Huptas C."/>
            <person name="Wenning M."/>
            <person name="Scherer S."/>
            <person name="Doll E.V."/>
        </authorList>
    </citation>
    <scope>NUCLEOTIDE SEQUENCE [LARGE SCALE GENOMIC DNA]</scope>
    <source>
        <strain evidence="1 4">WS 5096</strain>
        <strain evidence="2 3">WS 5106</strain>
    </source>
</reference>